<dbReference type="AlphaFoldDB" id="B6BV02"/>
<keyword evidence="1" id="KW-0812">Transmembrane</keyword>
<feature type="transmembrane region" description="Helical" evidence="1">
    <location>
        <begin position="12"/>
        <end position="30"/>
    </location>
</feature>
<keyword evidence="1" id="KW-0472">Membrane</keyword>
<protein>
    <recommendedName>
        <fullName evidence="4">Transmembrane protein</fullName>
    </recommendedName>
</protein>
<keyword evidence="3" id="KW-1185">Reference proteome</keyword>
<organism evidence="2 3">
    <name type="scientific">beta proteobacterium KB13</name>
    <dbReference type="NCBI Taxonomy" id="314607"/>
    <lineage>
        <taxon>Bacteria</taxon>
        <taxon>Pseudomonadati</taxon>
        <taxon>Pseudomonadota</taxon>
        <taxon>Betaproteobacteria</taxon>
        <taxon>Nitrosomonadales</taxon>
        <taxon>OM43 clade</taxon>
    </lineage>
</organism>
<evidence type="ECO:0008006" key="4">
    <source>
        <dbReference type="Google" id="ProtNLM"/>
    </source>
</evidence>
<name>B6BV02_9PROT</name>
<dbReference type="HOGENOM" id="CLU_109681_0_0_4"/>
<dbReference type="eggNOG" id="COG1999">
    <property type="taxonomic scope" value="Bacteria"/>
</dbReference>
<dbReference type="Gene3D" id="3.40.30.10">
    <property type="entry name" value="Glutaredoxin"/>
    <property type="match status" value="1"/>
</dbReference>
<dbReference type="EMBL" id="DS995299">
    <property type="protein sequence ID" value="EDZ64162.1"/>
    <property type="molecule type" value="Genomic_DNA"/>
</dbReference>
<keyword evidence="1" id="KW-1133">Transmembrane helix</keyword>
<dbReference type="InterPro" id="IPR036249">
    <property type="entry name" value="Thioredoxin-like_sf"/>
</dbReference>
<gene>
    <name evidence="2" type="ORF">KB13_294</name>
</gene>
<evidence type="ECO:0000313" key="3">
    <source>
        <dbReference type="Proteomes" id="UP000004188"/>
    </source>
</evidence>
<evidence type="ECO:0000256" key="1">
    <source>
        <dbReference type="SAM" id="Phobius"/>
    </source>
</evidence>
<sequence>MISKVVKARIALVVIVTLFTAPFIASWYLVFYTDFKKNDIGVQNGSLIHPVIEVGAIEAIAIGDETKQKLLGKWTLTGFVSSGCDTDCEKLLYTLRQTRLALGKNLDKVGRLVLTDNDEVLGYEEEYKGQKVVKDPEEHDRLMNKFREIENFDANDIYLIDPYGFIMMRYDRDMNPKGIIKDVERLIKNSS</sequence>
<dbReference type="STRING" id="314607.KB13_294"/>
<dbReference type="SUPFAM" id="SSF52833">
    <property type="entry name" value="Thioredoxin-like"/>
    <property type="match status" value="1"/>
</dbReference>
<accession>B6BV02</accession>
<dbReference type="Proteomes" id="UP000004188">
    <property type="component" value="Unassembled WGS sequence"/>
</dbReference>
<proteinExistence type="predicted"/>
<reference evidence="3" key="1">
    <citation type="journal article" date="2012" name="Stand. Genomic Sci.">
        <title>Genome sequence of strain HIMB624, a cultured representative from the OM43 clade of marine Betaproteobacteria.</title>
        <authorList>
            <person name="Huggett M.J."/>
            <person name="Hayakawa D.H."/>
            <person name="Rappe M.S."/>
        </authorList>
    </citation>
    <scope>NUCLEOTIDE SEQUENCE [LARGE SCALE GENOMIC DNA]</scope>
    <source>
        <strain evidence="3">KB13</strain>
    </source>
</reference>
<evidence type="ECO:0000313" key="2">
    <source>
        <dbReference type="EMBL" id="EDZ64162.1"/>
    </source>
</evidence>